<organism evidence="2 3">
    <name type="scientific">Popillia japonica</name>
    <name type="common">Japanese beetle</name>
    <dbReference type="NCBI Taxonomy" id="7064"/>
    <lineage>
        <taxon>Eukaryota</taxon>
        <taxon>Metazoa</taxon>
        <taxon>Ecdysozoa</taxon>
        <taxon>Arthropoda</taxon>
        <taxon>Hexapoda</taxon>
        <taxon>Insecta</taxon>
        <taxon>Pterygota</taxon>
        <taxon>Neoptera</taxon>
        <taxon>Endopterygota</taxon>
        <taxon>Coleoptera</taxon>
        <taxon>Polyphaga</taxon>
        <taxon>Scarabaeiformia</taxon>
        <taxon>Scarabaeidae</taxon>
        <taxon>Rutelinae</taxon>
        <taxon>Popillia</taxon>
    </lineage>
</organism>
<proteinExistence type="predicted"/>
<dbReference type="Proteomes" id="UP001458880">
    <property type="component" value="Unassembled WGS sequence"/>
</dbReference>
<feature type="compositionally biased region" description="Basic and acidic residues" evidence="1">
    <location>
        <begin position="157"/>
        <end position="167"/>
    </location>
</feature>
<accession>A0AAW1MBG0</accession>
<feature type="compositionally biased region" description="Low complexity" evidence="1">
    <location>
        <begin position="91"/>
        <end position="116"/>
    </location>
</feature>
<protein>
    <submittedName>
        <fullName evidence="2">Uncharacterized protein</fullName>
    </submittedName>
</protein>
<dbReference type="AlphaFoldDB" id="A0AAW1MBG0"/>
<keyword evidence="3" id="KW-1185">Reference proteome</keyword>
<evidence type="ECO:0000256" key="1">
    <source>
        <dbReference type="SAM" id="MobiDB-lite"/>
    </source>
</evidence>
<dbReference type="EMBL" id="JASPKY010000061">
    <property type="protein sequence ID" value="KAK9744133.1"/>
    <property type="molecule type" value="Genomic_DNA"/>
</dbReference>
<reference evidence="2 3" key="1">
    <citation type="journal article" date="2024" name="BMC Genomics">
        <title>De novo assembly and annotation of Popillia japonica's genome with initial clues to its potential as an invasive pest.</title>
        <authorList>
            <person name="Cucini C."/>
            <person name="Boschi S."/>
            <person name="Funari R."/>
            <person name="Cardaioli E."/>
            <person name="Iannotti N."/>
            <person name="Marturano G."/>
            <person name="Paoli F."/>
            <person name="Bruttini M."/>
            <person name="Carapelli A."/>
            <person name="Frati F."/>
            <person name="Nardi F."/>
        </authorList>
    </citation>
    <scope>NUCLEOTIDE SEQUENCE [LARGE SCALE GENOMIC DNA]</scope>
    <source>
        <strain evidence="2">DMR45628</strain>
    </source>
</reference>
<gene>
    <name evidence="2" type="ORF">QE152_g8010</name>
</gene>
<name>A0AAW1MBG0_POPJA</name>
<evidence type="ECO:0000313" key="3">
    <source>
        <dbReference type="Proteomes" id="UP001458880"/>
    </source>
</evidence>
<evidence type="ECO:0000313" key="2">
    <source>
        <dbReference type="EMBL" id="KAK9744133.1"/>
    </source>
</evidence>
<sequence length="173" mass="19572">MWLKQNPGHIVNAFQICKLMCPAYLKSVTVCPAYLKSVTAAISANGFRKCGIYPLNRNVFADHEFLIERQSERTPPAQPIKNRLKIEEETTNNNKEIPPTKTELIDRSASSTASTTKKQYIRAEDISPIPSHSGISVTNKGRKPRQDSSRIITSTPYKDELEQSLRKLERKKS</sequence>
<feature type="region of interest" description="Disordered" evidence="1">
    <location>
        <begin position="70"/>
        <end position="173"/>
    </location>
</feature>
<comment type="caution">
    <text evidence="2">The sequence shown here is derived from an EMBL/GenBank/DDBJ whole genome shotgun (WGS) entry which is preliminary data.</text>
</comment>